<dbReference type="AlphaFoldDB" id="A0A562MAL2"/>
<protein>
    <submittedName>
        <fullName evidence="1">Uncharacterized protein</fullName>
    </submittedName>
</protein>
<organism evidence="1 2">
    <name type="scientific">Sphingobacterium siyangense</name>
    <dbReference type="NCBI Taxonomy" id="459529"/>
    <lineage>
        <taxon>Bacteria</taxon>
        <taxon>Pseudomonadati</taxon>
        <taxon>Bacteroidota</taxon>
        <taxon>Sphingobacteriia</taxon>
        <taxon>Sphingobacteriales</taxon>
        <taxon>Sphingobacteriaceae</taxon>
        <taxon>Sphingobacterium</taxon>
    </lineage>
</organism>
<gene>
    <name evidence="1" type="ORF">IQ31_03958</name>
</gene>
<reference evidence="1 2" key="1">
    <citation type="journal article" date="2015" name="Stand. Genomic Sci.">
        <title>Genomic Encyclopedia of Bacterial and Archaeal Type Strains, Phase III: the genomes of soil and plant-associated and newly described type strains.</title>
        <authorList>
            <person name="Whitman W.B."/>
            <person name="Woyke T."/>
            <person name="Klenk H.P."/>
            <person name="Zhou Y."/>
            <person name="Lilburn T.G."/>
            <person name="Beck B.J."/>
            <person name="De Vos P."/>
            <person name="Vandamme P."/>
            <person name="Eisen J.A."/>
            <person name="Garrity G."/>
            <person name="Hugenholtz P."/>
            <person name="Kyrpides N.C."/>
        </authorList>
    </citation>
    <scope>NUCLEOTIDE SEQUENCE [LARGE SCALE GENOMIC DNA]</scope>
    <source>
        <strain evidence="1 2">CGMCC 1.6855</strain>
    </source>
</reference>
<sequence length="245" mass="28244">MAILKNGNLKGAVGNIVFRQSNEQTIVQTIPKPVKKPTPAKKAIGSDFGHISTAGARIREFMGDIHLNMHDSDMHNRLITQLKRVVRPNGRPTGMKTIHGGKIDRLVNFQFNDKCHIHDFMHFDPDLSLLDKQVHIRFPKFDLRHDIVLPKHCDALAINFTVAVFNFELQQHIHFYCHEIELNLHRSDKIIELEELIFDMDYKNAETIIVGMNIEYYKLLRQKHLLLNNKEFHPAAIVAAFAIES</sequence>
<dbReference type="RefSeq" id="WP_145329341.1">
    <property type="nucleotide sequence ID" value="NZ_JBPFRV010000017.1"/>
</dbReference>
<evidence type="ECO:0000313" key="2">
    <source>
        <dbReference type="Proteomes" id="UP000315908"/>
    </source>
</evidence>
<evidence type="ECO:0000313" key="1">
    <source>
        <dbReference type="EMBL" id="TWI16979.1"/>
    </source>
</evidence>
<accession>A0A562MAL2</accession>
<comment type="caution">
    <text evidence="1">The sequence shown here is derived from an EMBL/GenBank/DDBJ whole genome shotgun (WGS) entry which is preliminary data.</text>
</comment>
<dbReference type="Proteomes" id="UP000315908">
    <property type="component" value="Unassembled WGS sequence"/>
</dbReference>
<dbReference type="OrthoDB" id="701537at2"/>
<proteinExistence type="predicted"/>
<dbReference type="EMBL" id="VLKR01000024">
    <property type="protein sequence ID" value="TWI16979.1"/>
    <property type="molecule type" value="Genomic_DNA"/>
</dbReference>
<name>A0A562MAL2_9SPHI</name>